<evidence type="ECO:0000313" key="2">
    <source>
        <dbReference type="EMBL" id="KAB7730422.1"/>
    </source>
</evidence>
<keyword evidence="3" id="KW-1185">Reference proteome</keyword>
<dbReference type="CDD" id="cd00531">
    <property type="entry name" value="NTF2_like"/>
    <property type="match status" value="1"/>
</dbReference>
<dbReference type="Gene3D" id="3.10.450.50">
    <property type="match status" value="1"/>
</dbReference>
<dbReference type="RefSeq" id="WP_152125005.1">
    <property type="nucleotide sequence ID" value="NZ_WELI01000005.1"/>
</dbReference>
<name>A0A7J5TZ58_9BACT</name>
<dbReference type="AlphaFoldDB" id="A0A7J5TZ58"/>
<proteinExistence type="predicted"/>
<accession>A0A7J5TZ58</accession>
<evidence type="ECO:0000259" key="1">
    <source>
        <dbReference type="Pfam" id="PF12680"/>
    </source>
</evidence>
<dbReference type="Pfam" id="PF12680">
    <property type="entry name" value="SnoaL_2"/>
    <property type="match status" value="1"/>
</dbReference>
<sequence>MQQFFLIILAATALFSCDRQKLTTDSTATQNERLVQEYYAYFNKHDWANMAELYTEVADFKDPSLGEGIVKQTRQQTIKKYSELGVMFPDVKDEVVQIYSSGEKHVIVEFISSGTAPDSTKFTLPICTIFTIENGKITKDFTYYDNFEDPKP</sequence>
<protein>
    <submittedName>
        <fullName evidence="2">Nuclear transport factor 2 family protein</fullName>
    </submittedName>
</protein>
<comment type="caution">
    <text evidence="2">The sequence shown here is derived from an EMBL/GenBank/DDBJ whole genome shotgun (WGS) entry which is preliminary data.</text>
</comment>
<evidence type="ECO:0000313" key="3">
    <source>
        <dbReference type="Proteomes" id="UP000488299"/>
    </source>
</evidence>
<dbReference type="InterPro" id="IPR032710">
    <property type="entry name" value="NTF2-like_dom_sf"/>
</dbReference>
<dbReference type="EMBL" id="WELI01000005">
    <property type="protein sequence ID" value="KAB7730422.1"/>
    <property type="molecule type" value="Genomic_DNA"/>
</dbReference>
<dbReference type="SUPFAM" id="SSF54427">
    <property type="entry name" value="NTF2-like"/>
    <property type="match status" value="1"/>
</dbReference>
<feature type="domain" description="SnoaL-like" evidence="1">
    <location>
        <begin position="35"/>
        <end position="138"/>
    </location>
</feature>
<reference evidence="2 3" key="1">
    <citation type="submission" date="2019-10" db="EMBL/GenBank/DDBJ databases">
        <title>Rudanella paleaurantiibacter sp. nov., isolated from sludge.</title>
        <authorList>
            <person name="Xu S.Q."/>
        </authorList>
    </citation>
    <scope>NUCLEOTIDE SEQUENCE [LARGE SCALE GENOMIC DNA]</scope>
    <source>
        <strain evidence="2 3">HX-22-17</strain>
    </source>
</reference>
<dbReference type="Proteomes" id="UP000488299">
    <property type="component" value="Unassembled WGS sequence"/>
</dbReference>
<gene>
    <name evidence="2" type="ORF">F5984_14845</name>
</gene>
<organism evidence="2 3">
    <name type="scientific">Rudanella paleaurantiibacter</name>
    <dbReference type="NCBI Taxonomy" id="2614655"/>
    <lineage>
        <taxon>Bacteria</taxon>
        <taxon>Pseudomonadati</taxon>
        <taxon>Bacteroidota</taxon>
        <taxon>Cytophagia</taxon>
        <taxon>Cytophagales</taxon>
        <taxon>Cytophagaceae</taxon>
        <taxon>Rudanella</taxon>
    </lineage>
</organism>
<dbReference type="InterPro" id="IPR037401">
    <property type="entry name" value="SnoaL-like"/>
</dbReference>